<evidence type="ECO:0000259" key="5">
    <source>
        <dbReference type="Pfam" id="PF00117"/>
    </source>
</evidence>
<dbReference type="SUPFAM" id="SSF56322">
    <property type="entry name" value="ADC synthase"/>
    <property type="match status" value="1"/>
</dbReference>
<feature type="domain" description="Glutamine amidotransferase" evidence="5">
    <location>
        <begin position="424"/>
        <end position="596"/>
    </location>
</feature>
<dbReference type="PANTHER" id="PTHR11236">
    <property type="entry name" value="AMINOBENZOATE/ANTHRANILATE SYNTHASE"/>
    <property type="match status" value="1"/>
</dbReference>
<name>A0A8J3LQN9_9ACTN</name>
<sequence>MEIPEGPFALLRREGRDHVEILTGTVETASSLAELPLRDDASAGPDVLALVPYRQVRERGFEAVDDGAALLYLPIGGYAEAPVDEVLAGLPSSPPRVRGGAFDVDDASYARIVEDVLRDEIGRGEGSNFVIHRVFEASVDGDPLAAALAAFARLLRDERGAYWTFLVHTGSLTFVGATPERHVSVDDGLVMMNPISGTYRHPAGGPDRDELLAFLADRKETDELYMVLDEELKMMATVADRGGQVVGPYLKQMAHLTHTEYLLVGRGSKDAREVLRETMFAPTVVGSPIENACRVVARHEQRGRGYYGGVLALIGRDTLGRQTLDAPILIRTAVFSAEGELRVPVGATLVRHSTPEHEVAETYAKAAGVMAALGLRGSGDASAPAVLVADDQVQAGLARRNDTLASFWLEERVASPVFDGRRVLVVDAEDTFTGMLAHQLRALGFGVTLRSYREDFDREGFDLVVVGPGPGDPGDLADPKIFALDRLVRDLLAARQPMLAICLGHQVLAGALGLPLHRKDSPYQGMQREIDFFGRAERVGFYSTYTAVCSSAFEGVEVSRDQHSGEVHALRGPTFAGVQFHPESVLTEHGIDLLRELVAPLLYAGRSPLTL</sequence>
<dbReference type="InterPro" id="IPR017926">
    <property type="entry name" value="GATASE"/>
</dbReference>
<evidence type="ECO:0000256" key="4">
    <source>
        <dbReference type="ARBA" id="ARBA00047683"/>
    </source>
</evidence>
<gene>
    <name evidence="7" type="primary">phzE1</name>
    <name evidence="7" type="ORF">Pfl04_46260</name>
</gene>
<dbReference type="PRINTS" id="PR00097">
    <property type="entry name" value="ANTSNTHASEII"/>
</dbReference>
<dbReference type="PRINTS" id="PR00096">
    <property type="entry name" value="GATASE"/>
</dbReference>
<dbReference type="InterPro" id="IPR029062">
    <property type="entry name" value="Class_I_gatase-like"/>
</dbReference>
<evidence type="ECO:0000313" key="7">
    <source>
        <dbReference type="EMBL" id="GIG76222.1"/>
    </source>
</evidence>
<protein>
    <recommendedName>
        <fullName evidence="1">anthranilate synthase</fullName>
        <ecNumber evidence="1">4.1.3.27</ecNumber>
    </recommendedName>
</protein>
<comment type="catalytic activity">
    <reaction evidence="4">
        <text>chorismate + L-glutamine = anthranilate + pyruvate + L-glutamate + H(+)</text>
        <dbReference type="Rhea" id="RHEA:21732"/>
        <dbReference type="ChEBI" id="CHEBI:15361"/>
        <dbReference type="ChEBI" id="CHEBI:15378"/>
        <dbReference type="ChEBI" id="CHEBI:16567"/>
        <dbReference type="ChEBI" id="CHEBI:29748"/>
        <dbReference type="ChEBI" id="CHEBI:29985"/>
        <dbReference type="ChEBI" id="CHEBI:58359"/>
        <dbReference type="EC" id="4.1.3.27"/>
    </reaction>
</comment>
<dbReference type="InterPro" id="IPR006221">
    <property type="entry name" value="TrpG/PapA_dom"/>
</dbReference>
<dbReference type="PROSITE" id="PS51273">
    <property type="entry name" value="GATASE_TYPE_1"/>
    <property type="match status" value="1"/>
</dbReference>
<evidence type="ECO:0000256" key="3">
    <source>
        <dbReference type="ARBA" id="ARBA00023239"/>
    </source>
</evidence>
<dbReference type="PRINTS" id="PR00099">
    <property type="entry name" value="CPSGATASE"/>
</dbReference>
<dbReference type="Gene3D" id="3.40.50.880">
    <property type="match status" value="1"/>
</dbReference>
<dbReference type="EMBL" id="BONU01000047">
    <property type="protein sequence ID" value="GIG76222.1"/>
    <property type="molecule type" value="Genomic_DNA"/>
</dbReference>
<dbReference type="RefSeq" id="WP_239075700.1">
    <property type="nucleotide sequence ID" value="NZ_BAAAQJ010000042.1"/>
</dbReference>
<dbReference type="Proteomes" id="UP000653674">
    <property type="component" value="Unassembled WGS sequence"/>
</dbReference>
<dbReference type="PANTHER" id="PTHR11236:SF49">
    <property type="entry name" value="ANTHRANILATE SYNTHASE COMPONENT 1"/>
    <property type="match status" value="1"/>
</dbReference>
<accession>A0A8J3LQN9</accession>
<dbReference type="InterPro" id="IPR019999">
    <property type="entry name" value="Anth_synth_I-like"/>
</dbReference>
<dbReference type="InterPro" id="IPR015890">
    <property type="entry name" value="Chorismate_C"/>
</dbReference>
<dbReference type="GO" id="GO:0000162">
    <property type="term" value="P:L-tryptophan biosynthetic process"/>
    <property type="evidence" value="ECO:0007669"/>
    <property type="project" value="TreeGrafter"/>
</dbReference>
<dbReference type="AlphaFoldDB" id="A0A8J3LQN9"/>
<comment type="caution">
    <text evidence="7">The sequence shown here is derived from an EMBL/GenBank/DDBJ whole genome shotgun (WGS) entry which is preliminary data.</text>
</comment>
<keyword evidence="3" id="KW-0456">Lyase</keyword>
<feature type="domain" description="Chorismate-utilising enzyme C-terminal" evidence="6">
    <location>
        <begin position="107"/>
        <end position="365"/>
    </location>
</feature>
<reference evidence="7" key="1">
    <citation type="submission" date="2021-01" db="EMBL/GenBank/DDBJ databases">
        <title>Whole genome shotgun sequence of Planosporangium flavigriseum NBRC 105377.</title>
        <authorList>
            <person name="Komaki H."/>
            <person name="Tamura T."/>
        </authorList>
    </citation>
    <scope>NUCLEOTIDE SEQUENCE</scope>
    <source>
        <strain evidence="7">NBRC 105377</strain>
    </source>
</reference>
<dbReference type="Pfam" id="PF00425">
    <property type="entry name" value="Chorismate_bind"/>
    <property type="match status" value="1"/>
</dbReference>
<keyword evidence="2" id="KW-0315">Glutamine amidotransferase</keyword>
<evidence type="ECO:0000313" key="8">
    <source>
        <dbReference type="Proteomes" id="UP000653674"/>
    </source>
</evidence>
<organism evidence="7 8">
    <name type="scientific">Planosporangium flavigriseum</name>
    <dbReference type="NCBI Taxonomy" id="373681"/>
    <lineage>
        <taxon>Bacteria</taxon>
        <taxon>Bacillati</taxon>
        <taxon>Actinomycetota</taxon>
        <taxon>Actinomycetes</taxon>
        <taxon>Micromonosporales</taxon>
        <taxon>Micromonosporaceae</taxon>
        <taxon>Planosporangium</taxon>
    </lineage>
</organism>
<evidence type="ECO:0000256" key="1">
    <source>
        <dbReference type="ARBA" id="ARBA00012266"/>
    </source>
</evidence>
<keyword evidence="8" id="KW-1185">Reference proteome</keyword>
<dbReference type="InterPro" id="IPR005801">
    <property type="entry name" value="ADC_synthase"/>
</dbReference>
<dbReference type="EC" id="4.1.3.27" evidence="1"/>
<dbReference type="SUPFAM" id="SSF52317">
    <property type="entry name" value="Class I glutamine amidotransferase-like"/>
    <property type="match status" value="1"/>
</dbReference>
<dbReference type="GO" id="GO:0004049">
    <property type="term" value="F:anthranilate synthase activity"/>
    <property type="evidence" value="ECO:0007669"/>
    <property type="project" value="UniProtKB-EC"/>
</dbReference>
<evidence type="ECO:0000259" key="6">
    <source>
        <dbReference type="Pfam" id="PF00425"/>
    </source>
</evidence>
<dbReference type="CDD" id="cd01743">
    <property type="entry name" value="GATase1_Anthranilate_Synthase"/>
    <property type="match status" value="1"/>
</dbReference>
<evidence type="ECO:0000256" key="2">
    <source>
        <dbReference type="ARBA" id="ARBA00022962"/>
    </source>
</evidence>
<proteinExistence type="predicted"/>
<dbReference type="Gene3D" id="3.60.120.10">
    <property type="entry name" value="Anthranilate synthase"/>
    <property type="match status" value="1"/>
</dbReference>
<dbReference type="Pfam" id="PF00117">
    <property type="entry name" value="GATase"/>
    <property type="match status" value="1"/>
</dbReference>